<dbReference type="InterPro" id="IPR012652">
    <property type="entry name" value="ThiW"/>
</dbReference>
<evidence type="ECO:0000256" key="1">
    <source>
        <dbReference type="SAM" id="Phobius"/>
    </source>
</evidence>
<feature type="transmembrane region" description="Helical" evidence="1">
    <location>
        <begin position="71"/>
        <end position="89"/>
    </location>
</feature>
<proteinExistence type="predicted"/>
<feature type="transmembrane region" description="Helical" evidence="1">
    <location>
        <begin position="95"/>
        <end position="117"/>
    </location>
</feature>
<accession>A0A347WHY5</accession>
<dbReference type="Pfam" id="PF09512">
    <property type="entry name" value="ThiW"/>
    <property type="match status" value="1"/>
</dbReference>
<evidence type="ECO:0000313" key="3">
    <source>
        <dbReference type="Proteomes" id="UP000263232"/>
    </source>
</evidence>
<name>A0A347WHY5_9LACT</name>
<dbReference type="EMBL" id="CP023434">
    <property type="protein sequence ID" value="AXY24692.1"/>
    <property type="molecule type" value="Genomic_DNA"/>
</dbReference>
<keyword evidence="3" id="KW-1185">Reference proteome</keyword>
<keyword evidence="1" id="KW-0472">Membrane</keyword>
<organism evidence="2 3">
    <name type="scientific">Suicoccus acidiformans</name>
    <dbReference type="NCBI Taxonomy" id="2036206"/>
    <lineage>
        <taxon>Bacteria</taxon>
        <taxon>Bacillati</taxon>
        <taxon>Bacillota</taxon>
        <taxon>Bacilli</taxon>
        <taxon>Lactobacillales</taxon>
        <taxon>Aerococcaceae</taxon>
        <taxon>Suicoccus</taxon>
    </lineage>
</organism>
<dbReference type="Proteomes" id="UP000263232">
    <property type="component" value="Chromosome"/>
</dbReference>
<dbReference type="NCBIfam" id="TIGR02359">
    <property type="entry name" value="thiW"/>
    <property type="match status" value="1"/>
</dbReference>
<dbReference type="OrthoDB" id="5516776at2"/>
<sequence>MKQQTSRTQTLILTGLFAAMSFVLSAVIVFPNMAPIQHAFNVLAAVYLGPGYAFLQALITGLLRMMTGRSINAVIGAVFGAYLAGVAYLRTGKLVAAVLGEAIGTGIISALVVYWVMKLVAGVFAYYIPFFLPSSIIGSLLGAFLSRLIDRRRG</sequence>
<gene>
    <name evidence="2" type="primary">thiW</name>
    <name evidence="2" type="ORF">CL176_00860</name>
</gene>
<dbReference type="Gene3D" id="1.10.1760.20">
    <property type="match status" value="1"/>
</dbReference>
<reference evidence="2 3" key="1">
    <citation type="submission" date="2017-09" db="EMBL/GenBank/DDBJ databases">
        <title>Complete genome sequence of Oxytococcus suis strain ZY16052.</title>
        <authorList>
            <person name="Li F."/>
        </authorList>
    </citation>
    <scope>NUCLEOTIDE SEQUENCE [LARGE SCALE GENOMIC DNA]</scope>
    <source>
        <strain evidence="2 3">ZY16052</strain>
    </source>
</reference>
<protein>
    <submittedName>
        <fullName evidence="2">Energy coupling factor transporter S component ThiW</fullName>
    </submittedName>
</protein>
<feature type="transmembrane region" description="Helical" evidence="1">
    <location>
        <begin position="124"/>
        <end position="145"/>
    </location>
</feature>
<feature type="transmembrane region" description="Helical" evidence="1">
    <location>
        <begin position="39"/>
        <end position="59"/>
    </location>
</feature>
<dbReference type="RefSeq" id="WP_118989616.1">
    <property type="nucleotide sequence ID" value="NZ_CP023434.1"/>
</dbReference>
<evidence type="ECO:0000313" key="2">
    <source>
        <dbReference type="EMBL" id="AXY24692.1"/>
    </source>
</evidence>
<keyword evidence="1" id="KW-1133">Transmembrane helix</keyword>
<dbReference type="AlphaFoldDB" id="A0A347WHY5"/>
<feature type="transmembrane region" description="Helical" evidence="1">
    <location>
        <begin position="12"/>
        <end position="33"/>
    </location>
</feature>
<dbReference type="KEGG" id="abae:CL176_00860"/>
<keyword evidence="1" id="KW-0812">Transmembrane</keyword>
<dbReference type="PIRSF" id="PIRSF024534">
    <property type="entry name" value="ThiW"/>
    <property type="match status" value="1"/>
</dbReference>